<reference evidence="3 4" key="1">
    <citation type="submission" date="2024-09" db="EMBL/GenBank/DDBJ databases">
        <authorList>
            <person name="Sun Q."/>
            <person name="Mori K."/>
        </authorList>
    </citation>
    <scope>NUCLEOTIDE SEQUENCE [LARGE SCALE GENOMIC DNA]</scope>
    <source>
        <strain evidence="3 4">TBRC 3947</strain>
    </source>
</reference>
<dbReference type="GO" id="GO:0016491">
    <property type="term" value="F:oxidoreductase activity"/>
    <property type="evidence" value="ECO:0007669"/>
    <property type="project" value="UniProtKB-KW"/>
</dbReference>
<dbReference type="RefSeq" id="WP_377248699.1">
    <property type="nucleotide sequence ID" value="NZ_JBHLUH010000011.1"/>
</dbReference>
<dbReference type="PRINTS" id="PR00081">
    <property type="entry name" value="GDHRDH"/>
</dbReference>
<gene>
    <name evidence="3" type="ORF">ACFFIA_09505</name>
</gene>
<evidence type="ECO:0000256" key="2">
    <source>
        <dbReference type="ARBA" id="ARBA00023002"/>
    </source>
</evidence>
<dbReference type="InterPro" id="IPR036291">
    <property type="entry name" value="NAD(P)-bd_dom_sf"/>
</dbReference>
<organism evidence="3 4">
    <name type="scientific">Phytohabitans kaempferiae</name>
    <dbReference type="NCBI Taxonomy" id="1620943"/>
    <lineage>
        <taxon>Bacteria</taxon>
        <taxon>Bacillati</taxon>
        <taxon>Actinomycetota</taxon>
        <taxon>Actinomycetes</taxon>
        <taxon>Micromonosporales</taxon>
        <taxon>Micromonosporaceae</taxon>
    </lineage>
</organism>
<name>A0ABV6LZQ1_9ACTN</name>
<protein>
    <submittedName>
        <fullName evidence="3">SDR family NAD(P)-dependent oxidoreductase</fullName>
        <ecNumber evidence="3">1.1.1.-</ecNumber>
    </submittedName>
</protein>
<evidence type="ECO:0000313" key="4">
    <source>
        <dbReference type="Proteomes" id="UP001589867"/>
    </source>
</evidence>
<dbReference type="Pfam" id="PF13561">
    <property type="entry name" value="adh_short_C2"/>
    <property type="match status" value="1"/>
</dbReference>
<dbReference type="InterPro" id="IPR051122">
    <property type="entry name" value="SDR_DHRS6-like"/>
</dbReference>
<dbReference type="Proteomes" id="UP001589867">
    <property type="component" value="Unassembled WGS sequence"/>
</dbReference>
<dbReference type="PANTHER" id="PTHR43477">
    <property type="entry name" value="DIHYDROANTICAPSIN 7-DEHYDROGENASE"/>
    <property type="match status" value="1"/>
</dbReference>
<keyword evidence="2 3" id="KW-0560">Oxidoreductase</keyword>
<comment type="caution">
    <text evidence="3">The sequence shown here is derived from an EMBL/GenBank/DDBJ whole genome shotgun (WGS) entry which is preliminary data.</text>
</comment>
<dbReference type="InterPro" id="IPR002347">
    <property type="entry name" value="SDR_fam"/>
</dbReference>
<accession>A0ABV6LZQ1</accession>
<keyword evidence="4" id="KW-1185">Reference proteome</keyword>
<evidence type="ECO:0000256" key="1">
    <source>
        <dbReference type="ARBA" id="ARBA00006484"/>
    </source>
</evidence>
<dbReference type="CDD" id="cd05233">
    <property type="entry name" value="SDR_c"/>
    <property type="match status" value="1"/>
</dbReference>
<dbReference type="EC" id="1.1.1.-" evidence="3"/>
<dbReference type="PANTHER" id="PTHR43477:SF1">
    <property type="entry name" value="DIHYDROANTICAPSIN 7-DEHYDROGENASE"/>
    <property type="match status" value="1"/>
</dbReference>
<sequence length="225" mass="23565">MSVVVVGGSSGIGLEVARFFADLGDDVLLTSRDAGRAERVAKEVGARGVALDLAEPATIAGALTGVERVDHLVLAAIERDHNTAAEYAIERAIRLVTLKLVGYTEVVHALVPKMHPGSSIVVFGGQAMRRPYPGSTTVSTVNGGVVGLVHTLACELAPIRVNGIHPGIVGDSPYWRDKPLDGVVARTPLGRLAAMDEVRDAVVFLLRNGAVNGVNLPVDGGWLLK</sequence>
<proteinExistence type="inferred from homology"/>
<evidence type="ECO:0000313" key="3">
    <source>
        <dbReference type="EMBL" id="MFC0527896.1"/>
    </source>
</evidence>
<dbReference type="EMBL" id="JBHLUH010000011">
    <property type="protein sequence ID" value="MFC0527896.1"/>
    <property type="molecule type" value="Genomic_DNA"/>
</dbReference>
<dbReference type="SUPFAM" id="SSF51735">
    <property type="entry name" value="NAD(P)-binding Rossmann-fold domains"/>
    <property type="match status" value="1"/>
</dbReference>
<comment type="similarity">
    <text evidence="1">Belongs to the short-chain dehydrogenases/reductases (SDR) family.</text>
</comment>
<dbReference type="Gene3D" id="3.40.50.720">
    <property type="entry name" value="NAD(P)-binding Rossmann-like Domain"/>
    <property type="match status" value="1"/>
</dbReference>